<evidence type="ECO:0000256" key="1">
    <source>
        <dbReference type="ARBA" id="ARBA00022747"/>
    </source>
</evidence>
<keyword evidence="3" id="KW-0378">Hydrolase</keyword>
<keyword evidence="2" id="KW-0238">DNA-binding</keyword>
<keyword evidence="3" id="KW-0255">Endonuclease</keyword>
<evidence type="ECO:0000313" key="3">
    <source>
        <dbReference type="EMBL" id="MBP2621989.1"/>
    </source>
</evidence>
<keyword evidence="4" id="KW-1185">Reference proteome</keyword>
<gene>
    <name evidence="3" type="ORF">DHL47_11820</name>
</gene>
<keyword evidence="1" id="KW-0680">Restriction system</keyword>
<name>A0ABS5AZG4_9STRE</name>
<sequence>MKKIKLAELVRLKVGSPQFRIKENLNEDCITYRIYNQFDLEEDLTGKTTQQTESKQIRTSDSVSTLKTGDLVFSFISGTAAIVTRKHEGYLYTQNYAVLRPSGKLDPSYLLYLLNEDKSAKRQFLLSLQGSTVLKYTVKQVRDLILPIEENIERQRLIGEIYQKQLRLKVLRVERADREYLLRIRELEEARKS</sequence>
<dbReference type="Proteomes" id="UP001519349">
    <property type="component" value="Unassembled WGS sequence"/>
</dbReference>
<organism evidence="3 4">
    <name type="scientific">Streptococcus panodentis</name>
    <dbReference type="NCBI Taxonomy" id="1581472"/>
    <lineage>
        <taxon>Bacteria</taxon>
        <taxon>Bacillati</taxon>
        <taxon>Bacillota</taxon>
        <taxon>Bacilli</taxon>
        <taxon>Lactobacillales</taxon>
        <taxon>Streptococcaceae</taxon>
        <taxon>Streptococcus</taxon>
    </lineage>
</organism>
<evidence type="ECO:0000256" key="2">
    <source>
        <dbReference type="ARBA" id="ARBA00023125"/>
    </source>
</evidence>
<accession>A0ABS5AZG4</accession>
<dbReference type="InterPro" id="IPR044946">
    <property type="entry name" value="Restrct_endonuc_typeI_TRD_sf"/>
</dbReference>
<dbReference type="GO" id="GO:0004519">
    <property type="term" value="F:endonuclease activity"/>
    <property type="evidence" value="ECO:0007669"/>
    <property type="project" value="UniProtKB-KW"/>
</dbReference>
<proteinExistence type="predicted"/>
<comment type="caution">
    <text evidence="3">The sequence shown here is derived from an EMBL/GenBank/DDBJ whole genome shotgun (WGS) entry which is preliminary data.</text>
</comment>
<reference evidence="3 4" key="1">
    <citation type="submission" date="2018-05" db="EMBL/GenBank/DDBJ databases">
        <title>Draft genome sequence of Streptococcus panodentis CCUG 70867T.</title>
        <authorList>
            <person name="Salva-Serra F."/>
            <person name="Mendez V."/>
            <person name="Jaen-Luchoro D."/>
            <person name="Gonzales-Siles L."/>
            <person name="Karlsson R."/>
            <person name="Engstrom-Jakobsson H."/>
            <person name="Busquets A."/>
            <person name="Gomila M."/>
            <person name="Pineiro-Iglesias B."/>
            <person name="Bennasar-Figueras A."/>
            <person name="Seeger M."/>
            <person name="Moore E."/>
        </authorList>
    </citation>
    <scope>NUCLEOTIDE SEQUENCE [LARGE SCALE GENOMIC DNA]</scope>
    <source>
        <strain evidence="3 4">CCUG 70867</strain>
    </source>
</reference>
<dbReference type="RefSeq" id="WP_245335622.1">
    <property type="nucleotide sequence ID" value="NZ_QFAY01000030.1"/>
</dbReference>
<protein>
    <submittedName>
        <fullName evidence="3">Restriction endonuclease subunit M</fullName>
    </submittedName>
</protein>
<dbReference type="SUPFAM" id="SSF116734">
    <property type="entry name" value="DNA methylase specificity domain"/>
    <property type="match status" value="1"/>
</dbReference>
<dbReference type="Gene3D" id="3.90.220.20">
    <property type="entry name" value="DNA methylase specificity domains"/>
    <property type="match status" value="1"/>
</dbReference>
<dbReference type="EMBL" id="QFAY01000030">
    <property type="protein sequence ID" value="MBP2621989.1"/>
    <property type="molecule type" value="Genomic_DNA"/>
</dbReference>
<keyword evidence="3" id="KW-0540">Nuclease</keyword>
<evidence type="ECO:0000313" key="4">
    <source>
        <dbReference type="Proteomes" id="UP001519349"/>
    </source>
</evidence>